<proteinExistence type="predicted"/>
<sequence>MATVYHNFRSFETESLAGVANGAPLASSPAHRSSHWSTTVPPLRAPNSLHLLQAATISSPSEHHRHRQQYAAWHRALADHEQTLETRGSQILADREACDAEITQSRALARSIQDLRGRMTAEMQELETWQLQLEHQQEGLTKDKARIKKEKDRLAHERMALDAWDEAVETRVEVVQRREGELQTWQEELEASETVMRREIAAWQEKAAKIEQDGRNLGQLVQCADGDRGGNQSSGSSKKSSVGEWEAMEGEHSTLDQEMAAHEMSPSEASSHAPSLTLVILGREASQEEEEEEEEQDQEEDPRKRRGRPLHNICKISCHH</sequence>
<feature type="region of interest" description="Disordered" evidence="2">
    <location>
        <begin position="221"/>
        <end position="320"/>
    </location>
</feature>
<dbReference type="HOGENOM" id="CLU_869331_0_0_1"/>
<dbReference type="EMBL" id="CM001215">
    <property type="protein sequence ID" value="EGP81945.1"/>
    <property type="molecule type" value="Genomic_DNA"/>
</dbReference>
<dbReference type="RefSeq" id="XP_003846969.1">
    <property type="nucleotide sequence ID" value="XM_003846921.1"/>
</dbReference>
<name>F9XS38_ZYMTI</name>
<dbReference type="VEuPathDB" id="FungiDB:ZTRI_20.40"/>
<feature type="coiled-coil region" evidence="1">
    <location>
        <begin position="112"/>
        <end position="157"/>
    </location>
</feature>
<keyword evidence="1" id="KW-0175">Coiled coil</keyword>
<reference evidence="3 4" key="1">
    <citation type="journal article" date="2011" name="PLoS Genet.">
        <title>Finished genome of the fungal wheat pathogen Mycosphaerella graminicola reveals dispensome structure, chromosome plasticity, and stealth pathogenesis.</title>
        <authorList>
            <person name="Goodwin S.B."/>
            <person name="Ben M'barek S."/>
            <person name="Dhillon B."/>
            <person name="Wittenberg A.H.J."/>
            <person name="Crane C.F."/>
            <person name="Hane J.K."/>
            <person name="Foster A.J."/>
            <person name="Van der Lee T.A.J."/>
            <person name="Grimwood J."/>
            <person name="Aerts A."/>
            <person name="Antoniw J."/>
            <person name="Bailey A."/>
            <person name="Bluhm B."/>
            <person name="Bowler J."/>
            <person name="Bristow J."/>
            <person name="van der Burgt A."/>
            <person name="Canto-Canche B."/>
            <person name="Churchill A.C.L."/>
            <person name="Conde-Ferraez L."/>
            <person name="Cools H.J."/>
            <person name="Coutinho P.M."/>
            <person name="Csukai M."/>
            <person name="Dehal P."/>
            <person name="De Wit P."/>
            <person name="Donzelli B."/>
            <person name="van de Geest H.C."/>
            <person name="van Ham R.C.H.J."/>
            <person name="Hammond-Kosack K.E."/>
            <person name="Henrissat B."/>
            <person name="Kilian A."/>
            <person name="Kobayashi A.K."/>
            <person name="Koopmann E."/>
            <person name="Kourmpetis Y."/>
            <person name="Kuzniar A."/>
            <person name="Lindquist E."/>
            <person name="Lombard V."/>
            <person name="Maliepaard C."/>
            <person name="Martins N."/>
            <person name="Mehrabi R."/>
            <person name="Nap J.P.H."/>
            <person name="Ponomarenko A."/>
            <person name="Rudd J.J."/>
            <person name="Salamov A."/>
            <person name="Schmutz J."/>
            <person name="Schouten H.J."/>
            <person name="Shapiro H."/>
            <person name="Stergiopoulos I."/>
            <person name="Torriani S.F.F."/>
            <person name="Tu H."/>
            <person name="de Vries R.P."/>
            <person name="Waalwijk C."/>
            <person name="Ware S.B."/>
            <person name="Wiebenga A."/>
            <person name="Zwiers L.-H."/>
            <person name="Oliver R.P."/>
            <person name="Grigoriev I.V."/>
            <person name="Kema G.H.J."/>
        </authorList>
    </citation>
    <scope>NUCLEOTIDE SEQUENCE [LARGE SCALE GENOMIC DNA]</scope>
    <source>
        <strain evidence="4">CBS 115943 / IPO323</strain>
    </source>
</reference>
<evidence type="ECO:0000313" key="3">
    <source>
        <dbReference type="EMBL" id="EGP81945.1"/>
    </source>
</evidence>
<feature type="compositionally biased region" description="Basic and acidic residues" evidence="2">
    <location>
        <begin position="249"/>
        <end position="261"/>
    </location>
</feature>
<dbReference type="GeneID" id="13396712"/>
<gene>
    <name evidence="3" type="ORF">MYCGRDRAFT_98027</name>
</gene>
<organism evidence="3 4">
    <name type="scientific">Zymoseptoria tritici (strain CBS 115943 / IPO323)</name>
    <name type="common">Speckled leaf blotch fungus</name>
    <name type="synonym">Septoria tritici</name>
    <dbReference type="NCBI Taxonomy" id="336722"/>
    <lineage>
        <taxon>Eukaryota</taxon>
        <taxon>Fungi</taxon>
        <taxon>Dikarya</taxon>
        <taxon>Ascomycota</taxon>
        <taxon>Pezizomycotina</taxon>
        <taxon>Dothideomycetes</taxon>
        <taxon>Dothideomycetidae</taxon>
        <taxon>Mycosphaerellales</taxon>
        <taxon>Mycosphaerellaceae</taxon>
        <taxon>Zymoseptoria</taxon>
    </lineage>
</organism>
<keyword evidence="4" id="KW-1185">Reference proteome</keyword>
<dbReference type="Proteomes" id="UP000008062">
    <property type="component" value="Chromosome 20"/>
</dbReference>
<evidence type="ECO:0000313" key="4">
    <source>
        <dbReference type="Proteomes" id="UP000008062"/>
    </source>
</evidence>
<evidence type="ECO:0000256" key="1">
    <source>
        <dbReference type="SAM" id="Coils"/>
    </source>
</evidence>
<protein>
    <submittedName>
        <fullName evidence="3">Uncharacterized protein</fullName>
    </submittedName>
</protein>
<dbReference type="AlphaFoldDB" id="F9XS38"/>
<accession>F9XS38</accession>
<dbReference type="OMA" id="NENNEYM"/>
<dbReference type="InParanoid" id="F9XS38"/>
<feature type="compositionally biased region" description="Acidic residues" evidence="2">
    <location>
        <begin position="287"/>
        <end position="300"/>
    </location>
</feature>
<evidence type="ECO:0000256" key="2">
    <source>
        <dbReference type="SAM" id="MobiDB-lite"/>
    </source>
</evidence>
<dbReference type="KEGG" id="ztr:MYCGRDRAFT_98027"/>